<name>A0A415SDV7_MEDGN</name>
<proteinExistence type="predicted"/>
<protein>
    <submittedName>
        <fullName evidence="1">Uncharacterized protein</fullName>
    </submittedName>
</protein>
<evidence type="ECO:0000313" key="2">
    <source>
        <dbReference type="Proteomes" id="UP000285610"/>
    </source>
</evidence>
<organism evidence="1 2">
    <name type="scientific">Mediterraneibacter gnavus</name>
    <name type="common">Ruminococcus gnavus</name>
    <dbReference type="NCBI Taxonomy" id="33038"/>
    <lineage>
        <taxon>Bacteria</taxon>
        <taxon>Bacillati</taxon>
        <taxon>Bacillota</taxon>
        <taxon>Clostridia</taxon>
        <taxon>Lachnospirales</taxon>
        <taxon>Lachnospiraceae</taxon>
        <taxon>Mediterraneibacter</taxon>
    </lineage>
</organism>
<dbReference type="Proteomes" id="UP000285610">
    <property type="component" value="Unassembled WGS sequence"/>
</dbReference>
<dbReference type="RefSeq" id="WP_118444076.1">
    <property type="nucleotide sequence ID" value="NZ_JBCPGC010000002.1"/>
</dbReference>
<gene>
    <name evidence="1" type="ORF">DWZ50_00945</name>
</gene>
<reference evidence="1 2" key="1">
    <citation type="submission" date="2018-08" db="EMBL/GenBank/DDBJ databases">
        <title>A genome reference for cultivated species of the human gut microbiota.</title>
        <authorList>
            <person name="Zou Y."/>
            <person name="Xue W."/>
            <person name="Luo G."/>
        </authorList>
    </citation>
    <scope>NUCLEOTIDE SEQUENCE [LARGE SCALE GENOMIC DNA]</scope>
    <source>
        <strain evidence="1 2">AF33-12</strain>
    </source>
</reference>
<dbReference type="AlphaFoldDB" id="A0A415SDV7"/>
<evidence type="ECO:0000313" key="1">
    <source>
        <dbReference type="EMBL" id="RHM81397.1"/>
    </source>
</evidence>
<sequence>MLQENYLEYLEKTIELYPDKLKRYLVKRFIQKGIATKEVDTSGQLCLDGMDMVDISEKALTEQLVTCIRQSKRACFFIEKWEFIKDYKYSVLFTCDDFAKILERVKKISPLNECYENEYLYTSFGEPVAYSSEGYNFLKFNLAFAAVHPLTQEEFLTKYPFLVVFHEEGELIEFRFDVLKRVFLSDRKEQTIYADLIAEMVEYLKVHFECNLNPLDLDFMVNVCKHDNNVKLIAQYMKLPSGGNAQLEVGNNQEYVLPFLGELRSLLSDNQAELEKVPDFREALEQFMFEMEEMSDYPWIELLWENEIKTRSIRVKFVFNYMNNEYCLIQHYYSNVLIGMERMNYVIKYVVNHRNDDTIQIE</sequence>
<accession>A0A415SDV7</accession>
<comment type="caution">
    <text evidence="1">The sequence shown here is derived from an EMBL/GenBank/DDBJ whole genome shotgun (WGS) entry which is preliminary data.</text>
</comment>
<dbReference type="EMBL" id="QRQE01000002">
    <property type="protein sequence ID" value="RHM81397.1"/>
    <property type="molecule type" value="Genomic_DNA"/>
</dbReference>